<evidence type="ECO:0000256" key="2">
    <source>
        <dbReference type="ARBA" id="ARBA00023002"/>
    </source>
</evidence>
<dbReference type="Pfam" id="PF01613">
    <property type="entry name" value="Flavin_Reduct"/>
    <property type="match status" value="1"/>
</dbReference>
<keyword evidence="2" id="KW-0560">Oxidoreductase</keyword>
<dbReference type="AlphaFoldDB" id="A0A9D2S8V4"/>
<dbReference type="Gene3D" id="2.20.28.10">
    <property type="match status" value="1"/>
</dbReference>
<reference evidence="4" key="2">
    <citation type="submission" date="2021-04" db="EMBL/GenBank/DDBJ databases">
        <authorList>
            <person name="Gilroy R."/>
        </authorList>
    </citation>
    <scope>NUCLEOTIDE SEQUENCE</scope>
    <source>
        <strain evidence="4">CHK188-16595</strain>
    </source>
</reference>
<dbReference type="PANTHER" id="PTHR30466:SF1">
    <property type="entry name" value="FMN REDUCTASE (NADH) RUTF"/>
    <property type="match status" value="1"/>
</dbReference>
<dbReference type="Proteomes" id="UP000823877">
    <property type="component" value="Unassembled WGS sequence"/>
</dbReference>
<dbReference type="PANTHER" id="PTHR30466">
    <property type="entry name" value="FLAVIN REDUCTASE"/>
    <property type="match status" value="1"/>
</dbReference>
<evidence type="ECO:0000259" key="3">
    <source>
        <dbReference type="PROSITE" id="PS50903"/>
    </source>
</evidence>
<dbReference type="GO" id="GO:0042602">
    <property type="term" value="F:riboflavin reductase (NADPH) activity"/>
    <property type="evidence" value="ECO:0007669"/>
    <property type="project" value="TreeGrafter"/>
</dbReference>
<dbReference type="InterPro" id="IPR024934">
    <property type="entry name" value="Rubredoxin-like_dom"/>
</dbReference>
<proteinExistence type="predicted"/>
<dbReference type="InterPro" id="IPR048574">
    <property type="entry name" value="RUBY_RBDX"/>
</dbReference>
<evidence type="ECO:0000256" key="1">
    <source>
        <dbReference type="ARBA" id="ARBA00001965"/>
    </source>
</evidence>
<dbReference type="InterPro" id="IPR012349">
    <property type="entry name" value="Split_barrel_FMN-bd"/>
</dbReference>
<dbReference type="Gene3D" id="2.30.110.10">
    <property type="entry name" value="Electron Transport, Fmn-binding Protein, Chain A"/>
    <property type="match status" value="1"/>
</dbReference>
<accession>A0A9D2S8V4</accession>
<evidence type="ECO:0000313" key="4">
    <source>
        <dbReference type="EMBL" id="HJB74982.1"/>
    </source>
</evidence>
<name>A0A9D2S8V4_9FIRM</name>
<dbReference type="InterPro" id="IPR050268">
    <property type="entry name" value="NADH-dep_flavin_reductase"/>
</dbReference>
<feature type="domain" description="Rubredoxin-like" evidence="3">
    <location>
        <begin position="166"/>
        <end position="202"/>
    </location>
</feature>
<gene>
    <name evidence="4" type="ORF">IAA37_04820</name>
</gene>
<dbReference type="SMART" id="SM00903">
    <property type="entry name" value="Flavin_Reduct"/>
    <property type="match status" value="1"/>
</dbReference>
<dbReference type="Pfam" id="PF21349">
    <property type="entry name" value="RUBY_RBDX"/>
    <property type="match status" value="1"/>
</dbReference>
<reference evidence="4" key="1">
    <citation type="journal article" date="2021" name="PeerJ">
        <title>Extensive microbial diversity within the chicken gut microbiome revealed by metagenomics and culture.</title>
        <authorList>
            <person name="Gilroy R."/>
            <person name="Ravi A."/>
            <person name="Getino M."/>
            <person name="Pursley I."/>
            <person name="Horton D.L."/>
            <person name="Alikhan N.F."/>
            <person name="Baker D."/>
            <person name="Gharbi K."/>
            <person name="Hall N."/>
            <person name="Watson M."/>
            <person name="Adriaenssens E.M."/>
            <person name="Foster-Nyarko E."/>
            <person name="Jarju S."/>
            <person name="Secka A."/>
            <person name="Antonio M."/>
            <person name="Oren A."/>
            <person name="Chaudhuri R.R."/>
            <person name="La Ragione R."/>
            <person name="Hildebrand F."/>
            <person name="Pallen M.J."/>
        </authorList>
    </citation>
    <scope>NUCLEOTIDE SEQUENCE</scope>
    <source>
        <strain evidence="4">CHK188-16595</strain>
    </source>
</reference>
<comment type="cofactor">
    <cofactor evidence="1">
        <name>Fe(3+)</name>
        <dbReference type="ChEBI" id="CHEBI:29034"/>
    </cofactor>
</comment>
<protein>
    <submittedName>
        <fullName evidence="4">Flavin reductase</fullName>
    </submittedName>
</protein>
<dbReference type="GO" id="GO:0010181">
    <property type="term" value="F:FMN binding"/>
    <property type="evidence" value="ECO:0007669"/>
    <property type="project" value="InterPro"/>
</dbReference>
<dbReference type="CDD" id="cd00350">
    <property type="entry name" value="rubredoxin_like"/>
    <property type="match status" value="1"/>
</dbReference>
<dbReference type="EMBL" id="DWXN01000010">
    <property type="protein sequence ID" value="HJB74982.1"/>
    <property type="molecule type" value="Genomic_DNA"/>
</dbReference>
<dbReference type="InterPro" id="IPR002563">
    <property type="entry name" value="Flavin_Rdtase-like_dom"/>
</dbReference>
<comment type="caution">
    <text evidence="4">The sequence shown here is derived from an EMBL/GenBank/DDBJ whole genome shotgun (WGS) entry which is preliminary data.</text>
</comment>
<dbReference type="SUPFAM" id="SSF50475">
    <property type="entry name" value="FMN-binding split barrel"/>
    <property type="match status" value="1"/>
</dbReference>
<organism evidence="4 5">
    <name type="scientific">Candidatus Eubacterium faecale</name>
    <dbReference type="NCBI Taxonomy" id="2838568"/>
    <lineage>
        <taxon>Bacteria</taxon>
        <taxon>Bacillati</taxon>
        <taxon>Bacillota</taxon>
        <taxon>Clostridia</taxon>
        <taxon>Eubacteriales</taxon>
        <taxon>Eubacteriaceae</taxon>
        <taxon>Eubacterium</taxon>
    </lineage>
</organism>
<dbReference type="SUPFAM" id="SSF57802">
    <property type="entry name" value="Rubredoxin-like"/>
    <property type="match status" value="1"/>
</dbReference>
<evidence type="ECO:0000313" key="5">
    <source>
        <dbReference type="Proteomes" id="UP000823877"/>
    </source>
</evidence>
<dbReference type="GO" id="GO:0005506">
    <property type="term" value="F:iron ion binding"/>
    <property type="evidence" value="ECO:0007669"/>
    <property type="project" value="InterPro"/>
</dbReference>
<sequence length="203" mass="23059">MDNNALFKFTYGLYIITSEENKTDNGCVVNTAGQITDSPNRITVTINKNSKTHDMIKNTGVFNVSVLSEDADFELFRHFGFQSGCNTNKFKDFSDYKRAENGVSYITRGTNAYISARVENEIDEETHTMFVALVEDARILSGTPSATYAYYHSHIKPKPQEKKTDKTVWRCKVCGYEYVGEELPKDFICPICKHPASDFEKIN</sequence>
<dbReference type="PROSITE" id="PS50903">
    <property type="entry name" value="RUBREDOXIN_LIKE"/>
    <property type="match status" value="1"/>
</dbReference>